<evidence type="ECO:0000313" key="3">
    <source>
        <dbReference type="Proteomes" id="UP000199614"/>
    </source>
</evidence>
<dbReference type="STRING" id="260086.SAMN05216207_101310"/>
<dbReference type="CDD" id="cd00130">
    <property type="entry name" value="PAS"/>
    <property type="match status" value="1"/>
</dbReference>
<protein>
    <submittedName>
        <fullName evidence="2">PAS fold-containing protein</fullName>
    </submittedName>
</protein>
<evidence type="ECO:0000313" key="2">
    <source>
        <dbReference type="EMBL" id="SFN34106.1"/>
    </source>
</evidence>
<organism evidence="2 3">
    <name type="scientific">Pseudonocardia ammonioxydans</name>
    <dbReference type="NCBI Taxonomy" id="260086"/>
    <lineage>
        <taxon>Bacteria</taxon>
        <taxon>Bacillati</taxon>
        <taxon>Actinomycetota</taxon>
        <taxon>Actinomycetes</taxon>
        <taxon>Pseudonocardiales</taxon>
        <taxon>Pseudonocardiaceae</taxon>
        <taxon>Pseudonocardia</taxon>
    </lineage>
</organism>
<reference evidence="2 3" key="1">
    <citation type="submission" date="2016-10" db="EMBL/GenBank/DDBJ databases">
        <authorList>
            <person name="de Groot N.N."/>
        </authorList>
    </citation>
    <scope>NUCLEOTIDE SEQUENCE [LARGE SCALE GENOMIC DNA]</scope>
    <source>
        <strain evidence="2 3">CGMCC 4.1877</strain>
    </source>
</reference>
<dbReference type="GO" id="GO:0003723">
    <property type="term" value="F:RNA binding"/>
    <property type="evidence" value="ECO:0007669"/>
    <property type="project" value="InterPro"/>
</dbReference>
<dbReference type="InterPro" id="IPR036388">
    <property type="entry name" value="WH-like_DNA-bd_sf"/>
</dbReference>
<dbReference type="EMBL" id="FOUY01000013">
    <property type="protein sequence ID" value="SFN34106.1"/>
    <property type="molecule type" value="Genomic_DNA"/>
</dbReference>
<dbReference type="InterPro" id="IPR000014">
    <property type="entry name" value="PAS"/>
</dbReference>
<dbReference type="InterPro" id="IPR035965">
    <property type="entry name" value="PAS-like_dom_sf"/>
</dbReference>
<dbReference type="SMART" id="SM01012">
    <property type="entry name" value="ANTAR"/>
    <property type="match status" value="1"/>
</dbReference>
<dbReference type="SUPFAM" id="SSF52172">
    <property type="entry name" value="CheY-like"/>
    <property type="match status" value="1"/>
</dbReference>
<keyword evidence="3" id="KW-1185">Reference proteome</keyword>
<dbReference type="Pfam" id="PF08448">
    <property type="entry name" value="PAS_4"/>
    <property type="match status" value="1"/>
</dbReference>
<dbReference type="Gene3D" id="3.30.450.20">
    <property type="entry name" value="PAS domain"/>
    <property type="match status" value="1"/>
</dbReference>
<name>A0A1I4Y7R5_PSUAM</name>
<evidence type="ECO:0000259" key="1">
    <source>
        <dbReference type="PROSITE" id="PS50921"/>
    </source>
</evidence>
<dbReference type="AlphaFoldDB" id="A0A1I4Y7R5"/>
<sequence length="228" mass="24164">MLSGSPDTQVLHACRDDPAFRATRSPYLIVDRDLCIVGANPAYCMATLRAPAELLGRTPAAAFPENRDVPGASAAAAVAASMERVLRLGRRDRLPVLRHDVPGPTGTPGFVERVWVAVNSPLIAPDGRVAGVLHHAEDVTGLLTPGADEHPVAAAVALARALGAENAQLRERFERHVSIEQAKGALMARRGCSAAEAFDLLRTLSHETNTKLHVVAEALLEDTARPGS</sequence>
<accession>A0A1I4Y7R5</accession>
<dbReference type="Proteomes" id="UP000199614">
    <property type="component" value="Unassembled WGS sequence"/>
</dbReference>
<dbReference type="InterPro" id="IPR011006">
    <property type="entry name" value="CheY-like_superfamily"/>
</dbReference>
<dbReference type="Gene3D" id="1.10.10.10">
    <property type="entry name" value="Winged helix-like DNA-binding domain superfamily/Winged helix DNA-binding domain"/>
    <property type="match status" value="1"/>
</dbReference>
<dbReference type="InterPro" id="IPR005561">
    <property type="entry name" value="ANTAR"/>
</dbReference>
<dbReference type="Pfam" id="PF03861">
    <property type="entry name" value="ANTAR"/>
    <property type="match status" value="1"/>
</dbReference>
<dbReference type="SUPFAM" id="SSF55785">
    <property type="entry name" value="PYP-like sensor domain (PAS domain)"/>
    <property type="match status" value="1"/>
</dbReference>
<dbReference type="InterPro" id="IPR013656">
    <property type="entry name" value="PAS_4"/>
</dbReference>
<gene>
    <name evidence="2" type="ORF">SAMN05216207_101310</name>
</gene>
<proteinExistence type="predicted"/>
<dbReference type="PROSITE" id="PS50921">
    <property type="entry name" value="ANTAR"/>
    <property type="match status" value="1"/>
</dbReference>
<dbReference type="OrthoDB" id="3579490at2"/>
<dbReference type="RefSeq" id="WP_143105380.1">
    <property type="nucleotide sequence ID" value="NZ_FOUY01000013.1"/>
</dbReference>
<feature type="domain" description="ANTAR" evidence="1">
    <location>
        <begin position="159"/>
        <end position="220"/>
    </location>
</feature>